<evidence type="ECO:0000259" key="14">
    <source>
        <dbReference type="PROSITE" id="PS50112"/>
    </source>
</evidence>
<reference evidence="16 17" key="1">
    <citation type="submission" date="2018-06" db="EMBL/GenBank/DDBJ databases">
        <title>Genomic Encyclopedia of Archaeal and Bacterial Type Strains, Phase II (KMG-II): from individual species to whole genera.</title>
        <authorList>
            <person name="Goeker M."/>
        </authorList>
    </citation>
    <scope>NUCLEOTIDE SEQUENCE [LARGE SCALE GENOMIC DNA]</scope>
    <source>
        <strain evidence="16 17">DSM 12408</strain>
    </source>
</reference>
<dbReference type="Gene3D" id="3.30.565.10">
    <property type="entry name" value="Histidine kinase-like ATPase, C-terminal domain"/>
    <property type="match status" value="1"/>
</dbReference>
<dbReference type="PANTHER" id="PTHR42878">
    <property type="entry name" value="TWO-COMPONENT HISTIDINE KINASE"/>
    <property type="match status" value="1"/>
</dbReference>
<name>A0A1A7QYT4_9FLAO</name>
<dbReference type="EC" id="2.7.13.3" evidence="3"/>
<evidence type="ECO:0000256" key="8">
    <source>
        <dbReference type="ARBA" id="ARBA00022777"/>
    </source>
</evidence>
<dbReference type="SUPFAM" id="SSF55785">
    <property type="entry name" value="PYP-like sensor domain (PAS domain)"/>
    <property type="match status" value="3"/>
</dbReference>
<keyword evidence="8" id="KW-0418">Kinase</keyword>
<evidence type="ECO:0000313" key="16">
    <source>
        <dbReference type="EMBL" id="RAJ19301.1"/>
    </source>
</evidence>
<dbReference type="InterPro" id="IPR000700">
    <property type="entry name" value="PAS-assoc_C"/>
</dbReference>
<feature type="domain" description="Histidine kinase" evidence="13">
    <location>
        <begin position="400"/>
        <end position="615"/>
    </location>
</feature>
<dbReference type="InterPro" id="IPR003594">
    <property type="entry name" value="HATPase_dom"/>
</dbReference>
<evidence type="ECO:0000313" key="17">
    <source>
        <dbReference type="Proteomes" id="UP000248987"/>
    </source>
</evidence>
<dbReference type="SMART" id="SM00091">
    <property type="entry name" value="PAS"/>
    <property type="match status" value="2"/>
</dbReference>
<dbReference type="InterPro" id="IPR036097">
    <property type="entry name" value="HisK_dim/P_sf"/>
</dbReference>
<evidence type="ECO:0000259" key="15">
    <source>
        <dbReference type="PROSITE" id="PS50113"/>
    </source>
</evidence>
<dbReference type="GO" id="GO:0000155">
    <property type="term" value="F:phosphorelay sensor kinase activity"/>
    <property type="evidence" value="ECO:0007669"/>
    <property type="project" value="InterPro"/>
</dbReference>
<dbReference type="SMART" id="SM00387">
    <property type="entry name" value="HATPase_c"/>
    <property type="match status" value="1"/>
</dbReference>
<evidence type="ECO:0000256" key="6">
    <source>
        <dbReference type="ARBA" id="ARBA00022692"/>
    </source>
</evidence>
<keyword evidence="9" id="KW-0067">ATP-binding</keyword>
<comment type="catalytic activity">
    <reaction evidence="1">
        <text>ATP + protein L-histidine = ADP + protein N-phospho-L-histidine.</text>
        <dbReference type="EC" id="2.7.13.3"/>
    </reaction>
</comment>
<dbReference type="CDD" id="cd00082">
    <property type="entry name" value="HisKA"/>
    <property type="match status" value="1"/>
</dbReference>
<evidence type="ECO:0000256" key="11">
    <source>
        <dbReference type="ARBA" id="ARBA00023012"/>
    </source>
</evidence>
<dbReference type="OrthoDB" id="1388568at2"/>
<dbReference type="PANTHER" id="PTHR42878:SF7">
    <property type="entry name" value="SENSOR HISTIDINE KINASE GLRK"/>
    <property type="match status" value="1"/>
</dbReference>
<evidence type="ECO:0000256" key="7">
    <source>
        <dbReference type="ARBA" id="ARBA00022741"/>
    </source>
</evidence>
<dbReference type="NCBIfam" id="TIGR00229">
    <property type="entry name" value="sensory_box"/>
    <property type="match status" value="1"/>
</dbReference>
<dbReference type="CDD" id="cd00130">
    <property type="entry name" value="PAS"/>
    <property type="match status" value="1"/>
</dbReference>
<keyword evidence="12" id="KW-0472">Membrane</keyword>
<dbReference type="GO" id="GO:0030295">
    <property type="term" value="F:protein kinase activator activity"/>
    <property type="evidence" value="ECO:0007669"/>
    <property type="project" value="TreeGrafter"/>
</dbReference>
<evidence type="ECO:0000259" key="13">
    <source>
        <dbReference type="PROSITE" id="PS50109"/>
    </source>
</evidence>
<evidence type="ECO:0000256" key="3">
    <source>
        <dbReference type="ARBA" id="ARBA00012438"/>
    </source>
</evidence>
<dbReference type="GO" id="GO:0000156">
    <property type="term" value="F:phosphorelay response regulator activity"/>
    <property type="evidence" value="ECO:0007669"/>
    <property type="project" value="TreeGrafter"/>
</dbReference>
<dbReference type="InterPro" id="IPR003661">
    <property type="entry name" value="HisK_dim/P_dom"/>
</dbReference>
<feature type="domain" description="PAS" evidence="14">
    <location>
        <begin position="277"/>
        <end position="309"/>
    </location>
</feature>
<dbReference type="RefSeq" id="WP_066436067.1">
    <property type="nucleotide sequence ID" value="NZ_LZRN01000031.1"/>
</dbReference>
<proteinExistence type="predicted"/>
<dbReference type="PRINTS" id="PR00344">
    <property type="entry name" value="BCTRLSENSOR"/>
</dbReference>
<dbReference type="GO" id="GO:0016020">
    <property type="term" value="C:membrane"/>
    <property type="evidence" value="ECO:0007669"/>
    <property type="project" value="UniProtKB-SubCell"/>
</dbReference>
<keyword evidence="11" id="KW-0902">Two-component regulatory system</keyword>
<dbReference type="PROSITE" id="PS50109">
    <property type="entry name" value="HIS_KIN"/>
    <property type="match status" value="1"/>
</dbReference>
<dbReference type="EMBL" id="QLLQ01000021">
    <property type="protein sequence ID" value="RAJ19301.1"/>
    <property type="molecule type" value="Genomic_DNA"/>
</dbReference>
<dbReference type="STRING" id="49280.A9996_13580"/>
<dbReference type="InterPro" id="IPR035965">
    <property type="entry name" value="PAS-like_dom_sf"/>
</dbReference>
<sequence>MLTKVNKEVSNLHDKDVLASVRTNYITVILDGDGIIIDSNALFLKLFRASYSGNVLQSSQLLKSLVNSRALYWEICKTMQAGLKWKGVLVHKGLRNRNYRLETSITPVKDVLGNVVKYVAISNNISDYYCKEINNNSVYNSDKQLLESIAKDALFITKHGKIFNTSQSILNNTSDRIIGSYVYDFINPANHEYLSKQIHKVFAEGKVSTYQSIGLTFKGGQTFIVTKIRPVFNLQNEVIYATLKSKKHKDGLKVNKALKAIETKYTNIFHSINVGIIVVANSQGNIIEWNKGAEKAFGYTDTEIIGEHLTVIISKKHVDTGVEELRKAKDRLDNDLSGASIEMIGLKKSGEEFPVDLTMSHWENGKERFYCAIMLDVSKRKKLEDKLRKTTKDLELFLYRSAHDLKAPLTSAEGLLLLLKDEKINEKASVLVNMIDETLGIGRSLLDDLAFASIISEKSREITPIVFEDKITDAMSAVQEMENFEGINFQIDVQQTTNFHFNQELMDCVFQNLLRNAVGFAKPKTSNATSYVSVTVVAADKEVKIIVSDNGIGIDSAHLDKVFDLYFRVCNQNSNGTGLGLYMLKRIAEVFQGKVSVTSELNQGASFEVILPNLKEENQNDD</sequence>
<keyword evidence="5" id="KW-0808">Transferase</keyword>
<keyword evidence="17" id="KW-1185">Reference proteome</keyword>
<dbReference type="GO" id="GO:0005524">
    <property type="term" value="F:ATP binding"/>
    <property type="evidence" value="ECO:0007669"/>
    <property type="project" value="UniProtKB-KW"/>
</dbReference>
<dbReference type="Gene3D" id="1.10.287.130">
    <property type="match status" value="1"/>
</dbReference>
<dbReference type="Proteomes" id="UP000248987">
    <property type="component" value="Unassembled WGS sequence"/>
</dbReference>
<dbReference type="InterPro" id="IPR000014">
    <property type="entry name" value="PAS"/>
</dbReference>
<accession>A0A1A7QYT4</accession>
<keyword evidence="10" id="KW-1133">Transmembrane helix</keyword>
<dbReference type="PROSITE" id="PS50113">
    <property type="entry name" value="PAC"/>
    <property type="match status" value="1"/>
</dbReference>
<dbReference type="GO" id="GO:0007234">
    <property type="term" value="P:osmosensory signaling via phosphorelay pathway"/>
    <property type="evidence" value="ECO:0007669"/>
    <property type="project" value="TreeGrafter"/>
</dbReference>
<evidence type="ECO:0000256" key="10">
    <source>
        <dbReference type="ARBA" id="ARBA00022989"/>
    </source>
</evidence>
<protein>
    <recommendedName>
        <fullName evidence="3">histidine kinase</fullName>
        <ecNumber evidence="3">2.7.13.3</ecNumber>
    </recommendedName>
</protein>
<comment type="caution">
    <text evidence="16">The sequence shown here is derived from an EMBL/GenBank/DDBJ whole genome shotgun (WGS) entry which is preliminary data.</text>
</comment>
<evidence type="ECO:0000256" key="9">
    <source>
        <dbReference type="ARBA" id="ARBA00022840"/>
    </source>
</evidence>
<evidence type="ECO:0000256" key="2">
    <source>
        <dbReference type="ARBA" id="ARBA00004141"/>
    </source>
</evidence>
<comment type="subcellular location">
    <subcellularLocation>
        <location evidence="2">Membrane</location>
        <topology evidence="2">Multi-pass membrane protein</topology>
    </subcellularLocation>
</comment>
<evidence type="ECO:0000256" key="4">
    <source>
        <dbReference type="ARBA" id="ARBA00022553"/>
    </source>
</evidence>
<gene>
    <name evidence="16" type="ORF">LX77_03545</name>
</gene>
<keyword evidence="6" id="KW-0812">Transmembrane</keyword>
<dbReference type="InterPro" id="IPR005467">
    <property type="entry name" value="His_kinase_dom"/>
</dbReference>
<dbReference type="Gene3D" id="3.30.450.20">
    <property type="entry name" value="PAS domain"/>
    <property type="match status" value="2"/>
</dbReference>
<dbReference type="InterPro" id="IPR036890">
    <property type="entry name" value="HATPase_C_sf"/>
</dbReference>
<evidence type="ECO:0000256" key="5">
    <source>
        <dbReference type="ARBA" id="ARBA00022679"/>
    </source>
</evidence>
<dbReference type="PROSITE" id="PS50112">
    <property type="entry name" value="PAS"/>
    <property type="match status" value="1"/>
</dbReference>
<dbReference type="SUPFAM" id="SSF55874">
    <property type="entry name" value="ATPase domain of HSP90 chaperone/DNA topoisomerase II/histidine kinase"/>
    <property type="match status" value="1"/>
</dbReference>
<organism evidence="16 17">
    <name type="scientific">Gelidibacter algens</name>
    <dbReference type="NCBI Taxonomy" id="49280"/>
    <lineage>
        <taxon>Bacteria</taxon>
        <taxon>Pseudomonadati</taxon>
        <taxon>Bacteroidota</taxon>
        <taxon>Flavobacteriia</taxon>
        <taxon>Flavobacteriales</taxon>
        <taxon>Flavobacteriaceae</taxon>
        <taxon>Gelidibacter</taxon>
    </lineage>
</organism>
<evidence type="ECO:0000256" key="1">
    <source>
        <dbReference type="ARBA" id="ARBA00000085"/>
    </source>
</evidence>
<feature type="domain" description="PAC" evidence="15">
    <location>
        <begin position="339"/>
        <end position="389"/>
    </location>
</feature>
<dbReference type="InterPro" id="IPR050351">
    <property type="entry name" value="BphY/WalK/GraS-like"/>
</dbReference>
<dbReference type="AlphaFoldDB" id="A0A1A7QYT4"/>
<keyword evidence="4" id="KW-0597">Phosphoprotein</keyword>
<dbReference type="Pfam" id="PF02518">
    <property type="entry name" value="HATPase_c"/>
    <property type="match status" value="1"/>
</dbReference>
<dbReference type="InterPro" id="IPR004358">
    <property type="entry name" value="Sig_transdc_His_kin-like_C"/>
</dbReference>
<dbReference type="SUPFAM" id="SSF47384">
    <property type="entry name" value="Homodimeric domain of signal transducing histidine kinase"/>
    <property type="match status" value="1"/>
</dbReference>
<dbReference type="Pfam" id="PF13426">
    <property type="entry name" value="PAS_9"/>
    <property type="match status" value="3"/>
</dbReference>
<evidence type="ECO:0000256" key="12">
    <source>
        <dbReference type="ARBA" id="ARBA00023136"/>
    </source>
</evidence>
<keyword evidence="7" id="KW-0547">Nucleotide-binding</keyword>